<dbReference type="GO" id="GO:0030313">
    <property type="term" value="C:cell envelope"/>
    <property type="evidence" value="ECO:0007669"/>
    <property type="project" value="UniProtKB-SubCell"/>
</dbReference>
<comment type="subcellular location">
    <subcellularLocation>
        <location evidence="1">Cell envelope</location>
    </subcellularLocation>
</comment>
<proteinExistence type="inferred from homology"/>
<dbReference type="SUPFAM" id="SSF53822">
    <property type="entry name" value="Periplasmic binding protein-like I"/>
    <property type="match status" value="1"/>
</dbReference>
<protein>
    <recommendedName>
        <fullName evidence="4">Periplasmic binding protein domain-containing protein</fullName>
    </recommendedName>
</protein>
<dbReference type="InterPro" id="IPR028082">
    <property type="entry name" value="Peripla_BP_I"/>
</dbReference>
<dbReference type="GO" id="GO:0030246">
    <property type="term" value="F:carbohydrate binding"/>
    <property type="evidence" value="ECO:0007669"/>
    <property type="project" value="UniProtKB-ARBA"/>
</dbReference>
<feature type="non-terminal residue" evidence="5">
    <location>
        <position position="1"/>
    </location>
</feature>
<feature type="domain" description="Periplasmic binding protein" evidence="4">
    <location>
        <begin position="3"/>
        <end position="199"/>
    </location>
</feature>
<dbReference type="Gene3D" id="3.40.50.2300">
    <property type="match status" value="2"/>
</dbReference>
<dbReference type="AlphaFoldDB" id="A0A662D8G6"/>
<gene>
    <name evidence="5" type="ORF">DRJ04_09640</name>
</gene>
<reference evidence="5 6" key="1">
    <citation type="submission" date="2018-06" db="EMBL/GenBank/DDBJ databases">
        <title>Extensive metabolic versatility and redundancy in microbially diverse, dynamic hydrothermal sediments.</title>
        <authorList>
            <person name="Dombrowski N."/>
            <person name="Teske A."/>
            <person name="Baker B.J."/>
        </authorList>
    </citation>
    <scope>NUCLEOTIDE SEQUENCE [LARGE SCALE GENOMIC DNA]</scope>
    <source>
        <strain evidence="5">B3_G15</strain>
    </source>
</reference>
<evidence type="ECO:0000256" key="3">
    <source>
        <dbReference type="ARBA" id="ARBA00022729"/>
    </source>
</evidence>
<comment type="caution">
    <text evidence="5">The sequence shown here is derived from an EMBL/GenBank/DDBJ whole genome shotgun (WGS) entry which is preliminary data.</text>
</comment>
<keyword evidence="3" id="KW-0732">Signal</keyword>
<evidence type="ECO:0000256" key="2">
    <source>
        <dbReference type="ARBA" id="ARBA00007639"/>
    </source>
</evidence>
<sequence length="237" mass="26313">EPLTPAANLCKRAGIPLIVFDRKINAVPGKDFVTFIGASYVEEGRECARLLVEKLYQKYGEYKGNVVEIAGTAGSSPQIDRAAGFREIIQRFPGIKIVASQDGDYLRSNARSIMENYMERFPPGEIDAVFCHSDEMAIGAVAAIEAAGRDELLGWVVSTDGERPALKLIIEGKMLGTAQCPPYYGNLTIKTAIDFLDGKPVPPEIWLPFETFSNVNETELQKTKQYYEYLKANDLMY</sequence>
<evidence type="ECO:0000256" key="1">
    <source>
        <dbReference type="ARBA" id="ARBA00004196"/>
    </source>
</evidence>
<dbReference type="Pfam" id="PF13407">
    <property type="entry name" value="Peripla_BP_4"/>
    <property type="match status" value="1"/>
</dbReference>
<dbReference type="PANTHER" id="PTHR46847:SF1">
    <property type="entry name" value="D-ALLOSE-BINDING PERIPLASMIC PROTEIN-RELATED"/>
    <property type="match status" value="1"/>
</dbReference>
<dbReference type="EMBL" id="QMQA01000350">
    <property type="protein sequence ID" value="RLE09759.1"/>
    <property type="molecule type" value="Genomic_DNA"/>
</dbReference>
<accession>A0A662D8G6</accession>
<dbReference type="InterPro" id="IPR025997">
    <property type="entry name" value="SBP_2_dom"/>
</dbReference>
<name>A0A662D8G6_UNCAE</name>
<evidence type="ECO:0000313" key="6">
    <source>
        <dbReference type="Proteomes" id="UP000280417"/>
    </source>
</evidence>
<dbReference type="PANTHER" id="PTHR46847">
    <property type="entry name" value="D-ALLOSE-BINDING PERIPLASMIC PROTEIN-RELATED"/>
    <property type="match status" value="1"/>
</dbReference>
<comment type="similarity">
    <text evidence="2">Belongs to the bacterial solute-binding protein 2 family.</text>
</comment>
<organism evidence="5 6">
    <name type="scientific">Aerophobetes bacterium</name>
    <dbReference type="NCBI Taxonomy" id="2030807"/>
    <lineage>
        <taxon>Bacteria</taxon>
        <taxon>Candidatus Aerophobota</taxon>
    </lineage>
</organism>
<evidence type="ECO:0000313" key="5">
    <source>
        <dbReference type="EMBL" id="RLE09759.1"/>
    </source>
</evidence>
<dbReference type="Proteomes" id="UP000280417">
    <property type="component" value="Unassembled WGS sequence"/>
</dbReference>
<evidence type="ECO:0000259" key="4">
    <source>
        <dbReference type="Pfam" id="PF13407"/>
    </source>
</evidence>